<evidence type="ECO:0000313" key="2">
    <source>
        <dbReference type="EMBL" id="MBC5723731.1"/>
    </source>
</evidence>
<dbReference type="AlphaFoldDB" id="A0A8J6JA85"/>
<sequence length="202" mass="22728">MNTAKENSKAAFNQQAATYDKDIKGKHARSLYPVLLEKLSHIPFQSALDLGCGTGEMLKLILQQDVGKELYGIDLSEKMLHVAKSKLPEQVKVLLGDSESLPFPNNTFDVVFCNDSFHHYPAPRNVLSEVHRVLKPGGTFLMGDCWQPLVGRIIMNFYMRHSKEGDVKIYSEAEIVSMLSEYFRNVSWEQIGNTAYIAMGAK</sequence>
<keyword evidence="2" id="KW-0808">Transferase</keyword>
<dbReference type="PANTHER" id="PTHR43591">
    <property type="entry name" value="METHYLTRANSFERASE"/>
    <property type="match status" value="1"/>
</dbReference>
<dbReference type="InterPro" id="IPR029063">
    <property type="entry name" value="SAM-dependent_MTases_sf"/>
</dbReference>
<dbReference type="InterPro" id="IPR013216">
    <property type="entry name" value="Methyltransf_11"/>
</dbReference>
<gene>
    <name evidence="2" type="ORF">H8S11_13040</name>
</gene>
<dbReference type="CDD" id="cd02440">
    <property type="entry name" value="AdoMet_MTases"/>
    <property type="match status" value="1"/>
</dbReference>
<evidence type="ECO:0000259" key="1">
    <source>
        <dbReference type="Pfam" id="PF08241"/>
    </source>
</evidence>
<dbReference type="Gene3D" id="3.40.50.150">
    <property type="entry name" value="Vaccinia Virus protein VP39"/>
    <property type="match status" value="1"/>
</dbReference>
<organism evidence="2 3">
    <name type="scientific">Flintibacter hominis</name>
    <dbReference type="NCBI Taxonomy" id="2763048"/>
    <lineage>
        <taxon>Bacteria</taxon>
        <taxon>Bacillati</taxon>
        <taxon>Bacillota</taxon>
        <taxon>Clostridia</taxon>
        <taxon>Eubacteriales</taxon>
        <taxon>Flintibacter</taxon>
    </lineage>
</organism>
<protein>
    <submittedName>
        <fullName evidence="2">Class I SAM-dependent methyltransferase</fullName>
    </submittedName>
</protein>
<dbReference type="GO" id="GO:0008757">
    <property type="term" value="F:S-adenosylmethionine-dependent methyltransferase activity"/>
    <property type="evidence" value="ECO:0007669"/>
    <property type="project" value="InterPro"/>
</dbReference>
<dbReference type="SUPFAM" id="SSF53335">
    <property type="entry name" value="S-adenosyl-L-methionine-dependent methyltransferases"/>
    <property type="match status" value="1"/>
</dbReference>
<dbReference type="EMBL" id="JACOPO010000013">
    <property type="protein sequence ID" value="MBC5723731.1"/>
    <property type="molecule type" value="Genomic_DNA"/>
</dbReference>
<keyword evidence="2" id="KW-0489">Methyltransferase</keyword>
<proteinExistence type="predicted"/>
<comment type="caution">
    <text evidence="2">The sequence shown here is derived from an EMBL/GenBank/DDBJ whole genome shotgun (WGS) entry which is preliminary data.</text>
</comment>
<name>A0A8J6JA85_9FIRM</name>
<dbReference type="Pfam" id="PF08241">
    <property type="entry name" value="Methyltransf_11"/>
    <property type="match status" value="1"/>
</dbReference>
<feature type="domain" description="Methyltransferase type 11" evidence="1">
    <location>
        <begin position="48"/>
        <end position="141"/>
    </location>
</feature>
<dbReference type="RefSeq" id="WP_186853427.1">
    <property type="nucleotide sequence ID" value="NZ_JACOPO010000013.1"/>
</dbReference>
<accession>A0A8J6JA85</accession>
<keyword evidence="3" id="KW-1185">Reference proteome</keyword>
<dbReference type="Proteomes" id="UP000628736">
    <property type="component" value="Unassembled WGS sequence"/>
</dbReference>
<reference evidence="2" key="1">
    <citation type="submission" date="2020-08" db="EMBL/GenBank/DDBJ databases">
        <title>Genome public.</title>
        <authorList>
            <person name="Liu C."/>
            <person name="Sun Q."/>
        </authorList>
    </citation>
    <scope>NUCLEOTIDE SEQUENCE</scope>
    <source>
        <strain evidence="2">NSJ-23</strain>
    </source>
</reference>
<dbReference type="GO" id="GO:0032259">
    <property type="term" value="P:methylation"/>
    <property type="evidence" value="ECO:0007669"/>
    <property type="project" value="UniProtKB-KW"/>
</dbReference>
<evidence type="ECO:0000313" key="3">
    <source>
        <dbReference type="Proteomes" id="UP000628736"/>
    </source>
</evidence>